<sequence>MIKIVLGTLAAIVGLYFLARYVAIKMWKE</sequence>
<dbReference type="AlphaFoldDB" id="A0A0F9KD48"/>
<comment type="caution">
    <text evidence="1">The sequence shown here is derived from an EMBL/GenBank/DDBJ whole genome shotgun (WGS) entry which is preliminary data.</text>
</comment>
<accession>A0A0F9KD48</accession>
<evidence type="ECO:0000313" key="1">
    <source>
        <dbReference type="EMBL" id="KKM13265.1"/>
    </source>
</evidence>
<dbReference type="EMBL" id="LAZR01015416">
    <property type="protein sequence ID" value="KKM13265.1"/>
    <property type="molecule type" value="Genomic_DNA"/>
</dbReference>
<gene>
    <name evidence="1" type="ORF">LCGC14_1718060</name>
</gene>
<proteinExistence type="predicted"/>
<organism evidence="1">
    <name type="scientific">marine sediment metagenome</name>
    <dbReference type="NCBI Taxonomy" id="412755"/>
    <lineage>
        <taxon>unclassified sequences</taxon>
        <taxon>metagenomes</taxon>
        <taxon>ecological metagenomes</taxon>
    </lineage>
</organism>
<name>A0A0F9KD48_9ZZZZ</name>
<reference evidence="1" key="1">
    <citation type="journal article" date="2015" name="Nature">
        <title>Complex archaea that bridge the gap between prokaryotes and eukaryotes.</title>
        <authorList>
            <person name="Spang A."/>
            <person name="Saw J.H."/>
            <person name="Jorgensen S.L."/>
            <person name="Zaremba-Niedzwiedzka K."/>
            <person name="Martijn J."/>
            <person name="Lind A.E."/>
            <person name="van Eijk R."/>
            <person name="Schleper C."/>
            <person name="Guy L."/>
            <person name="Ettema T.J."/>
        </authorList>
    </citation>
    <scope>NUCLEOTIDE SEQUENCE</scope>
</reference>
<protein>
    <submittedName>
        <fullName evidence="1">Uncharacterized protein</fullName>
    </submittedName>
</protein>